<dbReference type="Pfam" id="PF19135">
    <property type="entry name" value="DUF5818"/>
    <property type="match status" value="1"/>
</dbReference>
<evidence type="ECO:0000259" key="1">
    <source>
        <dbReference type="PROSITE" id="PS51782"/>
    </source>
</evidence>
<evidence type="ECO:0000313" key="2">
    <source>
        <dbReference type="EMBL" id="RKF12636.1"/>
    </source>
</evidence>
<keyword evidence="3" id="KW-1185">Reference proteome</keyword>
<sequence length="322" mass="34306">MHLLTGRGKQEDLMTYRNTTAISVLTAGLALSAGAADAQTRCGASYEMQPGDTLYQVSQACRVSLARIFDLNPDIGDIDDIAVGTEIRVASRPDGVDDSEAPARDTYEVESGDTLFSIAQAVGTSVAALLNENDNVNPFALAVGEILDIPTGDRQAGFRVRPLAGPPGGEVTVQARNLTPGDYVTVGVGPTAAEWRALRQVRVAADGELRTDVGVPDWADPGDILTYVIDTDRGVTLKSRDFDVVARDDVDDDQSIALEGRVRHGVECYTLTTPDGDLWSLTGEEFTAGEYVEIEGARADMSICQQGIGTVDVDTITEVQPQ</sequence>
<dbReference type="SUPFAM" id="SSF54106">
    <property type="entry name" value="LysM domain"/>
    <property type="match status" value="2"/>
</dbReference>
<proteinExistence type="predicted"/>
<dbReference type="InterPro" id="IPR036779">
    <property type="entry name" value="LysM_dom_sf"/>
</dbReference>
<gene>
    <name evidence="2" type="ORF">D6850_16885</name>
</gene>
<dbReference type="PANTHER" id="PTHR33734">
    <property type="entry name" value="LYSM DOMAIN-CONTAINING GPI-ANCHORED PROTEIN 2"/>
    <property type="match status" value="1"/>
</dbReference>
<dbReference type="Gene3D" id="3.10.350.10">
    <property type="entry name" value="LysM domain"/>
    <property type="match status" value="2"/>
</dbReference>
<comment type="caution">
    <text evidence="2">The sequence shown here is derived from an EMBL/GenBank/DDBJ whole genome shotgun (WGS) entry which is preliminary data.</text>
</comment>
<dbReference type="InterPro" id="IPR018392">
    <property type="entry name" value="LysM"/>
</dbReference>
<dbReference type="AlphaFoldDB" id="A0A3A8ARI4"/>
<protein>
    <submittedName>
        <fullName evidence="2">LysM peptidoglycan-binding domain-containing protein</fullName>
    </submittedName>
</protein>
<accession>A0A3A8ARI4</accession>
<dbReference type="CDD" id="cd00118">
    <property type="entry name" value="LysM"/>
    <property type="match status" value="2"/>
</dbReference>
<dbReference type="SMART" id="SM00257">
    <property type="entry name" value="LysM"/>
    <property type="match status" value="2"/>
</dbReference>
<dbReference type="PROSITE" id="PS51782">
    <property type="entry name" value="LYSM"/>
    <property type="match status" value="2"/>
</dbReference>
<feature type="domain" description="LysM" evidence="1">
    <location>
        <begin position="44"/>
        <end position="89"/>
    </location>
</feature>
<dbReference type="InterPro" id="IPR043856">
    <property type="entry name" value="DUF5818"/>
</dbReference>
<evidence type="ECO:0000313" key="3">
    <source>
        <dbReference type="Proteomes" id="UP000281128"/>
    </source>
</evidence>
<dbReference type="EMBL" id="RAPE01000006">
    <property type="protein sequence ID" value="RKF12636.1"/>
    <property type="molecule type" value="Genomic_DNA"/>
</dbReference>
<feature type="domain" description="LysM" evidence="1">
    <location>
        <begin position="105"/>
        <end position="149"/>
    </location>
</feature>
<dbReference type="Proteomes" id="UP000281128">
    <property type="component" value="Unassembled WGS sequence"/>
</dbReference>
<name>A0A3A8ARI4_9RHOB</name>
<dbReference type="Pfam" id="PF01476">
    <property type="entry name" value="LysM"/>
    <property type="match status" value="2"/>
</dbReference>
<reference evidence="2 3" key="1">
    <citation type="submission" date="2018-09" db="EMBL/GenBank/DDBJ databases">
        <title>Roseovarius spongiae sp. nov., isolated from a marine sponge.</title>
        <authorList>
            <person name="Zhuang L."/>
            <person name="Luo L."/>
        </authorList>
    </citation>
    <scope>NUCLEOTIDE SEQUENCE [LARGE SCALE GENOMIC DNA]</scope>
    <source>
        <strain evidence="2 3">HN-E21</strain>
    </source>
</reference>
<dbReference type="PANTHER" id="PTHR33734:SF22">
    <property type="entry name" value="MEMBRANE-BOUND LYTIC MUREIN TRANSGLYCOSYLASE D"/>
    <property type="match status" value="1"/>
</dbReference>
<dbReference type="OrthoDB" id="7404821at2"/>
<organism evidence="2 3">
    <name type="scientific">Roseovarius spongiae</name>
    <dbReference type="NCBI Taxonomy" id="2320272"/>
    <lineage>
        <taxon>Bacteria</taxon>
        <taxon>Pseudomonadati</taxon>
        <taxon>Pseudomonadota</taxon>
        <taxon>Alphaproteobacteria</taxon>
        <taxon>Rhodobacterales</taxon>
        <taxon>Roseobacteraceae</taxon>
        <taxon>Roseovarius</taxon>
    </lineage>
</organism>